<protein>
    <submittedName>
        <fullName evidence="2">Uncharacterized protein</fullName>
    </submittedName>
</protein>
<name>A0A8S3H4U4_9BILA</name>
<evidence type="ECO:0000313" key="2">
    <source>
        <dbReference type="EMBL" id="CAF5175619.1"/>
    </source>
</evidence>
<dbReference type="Proteomes" id="UP000676336">
    <property type="component" value="Unassembled WGS sequence"/>
</dbReference>
<keyword evidence="1" id="KW-1133">Transmembrane helix</keyword>
<feature type="non-terminal residue" evidence="2">
    <location>
        <position position="1"/>
    </location>
</feature>
<keyword evidence="1" id="KW-0812">Transmembrane</keyword>
<evidence type="ECO:0000313" key="3">
    <source>
        <dbReference type="Proteomes" id="UP000676336"/>
    </source>
</evidence>
<proteinExistence type="predicted"/>
<dbReference type="PANTHER" id="PTHR13800">
    <property type="entry name" value="TRANSIENT RECEPTOR POTENTIAL CATION CHANNEL, SUBFAMILY M, MEMBER 6"/>
    <property type="match status" value="1"/>
</dbReference>
<feature type="transmembrane region" description="Helical" evidence="1">
    <location>
        <begin position="48"/>
        <end position="66"/>
    </location>
</feature>
<dbReference type="AlphaFoldDB" id="A0A8S3H4U4"/>
<sequence>MIFVNILLTNLLIAMFSKRFDEVYDDTKNIWFTQRYLFTREYFIRSPFMPPISLIYDIYYLVYVFIRWVKRTCLKKETNFRPRVYKIIPTKANIIKTWYDFEESSTNEYAHEEVKAMLTESTKSKNRSDFDSKDKTEDVVKSDVDSSNALNALKQVQKDLAKLNVIIDEMNGQLEVAIA</sequence>
<accession>A0A8S3H4U4</accession>
<dbReference type="GO" id="GO:0005886">
    <property type="term" value="C:plasma membrane"/>
    <property type="evidence" value="ECO:0007669"/>
    <property type="project" value="TreeGrafter"/>
</dbReference>
<organism evidence="2 3">
    <name type="scientific">Rotaria magnacalcarata</name>
    <dbReference type="NCBI Taxonomy" id="392030"/>
    <lineage>
        <taxon>Eukaryota</taxon>
        <taxon>Metazoa</taxon>
        <taxon>Spiralia</taxon>
        <taxon>Gnathifera</taxon>
        <taxon>Rotifera</taxon>
        <taxon>Eurotatoria</taxon>
        <taxon>Bdelloidea</taxon>
        <taxon>Philodinida</taxon>
        <taxon>Philodinidae</taxon>
        <taxon>Rotaria</taxon>
    </lineage>
</organism>
<dbReference type="GO" id="GO:0099604">
    <property type="term" value="F:ligand-gated calcium channel activity"/>
    <property type="evidence" value="ECO:0007669"/>
    <property type="project" value="TreeGrafter"/>
</dbReference>
<dbReference type="PANTHER" id="PTHR13800:SF12">
    <property type="entry name" value="TRANSIENT RECEPTOR POTENTIAL CATION CHANNEL SUBFAMILY M MEMBER-LIKE 2"/>
    <property type="match status" value="1"/>
</dbReference>
<keyword evidence="1" id="KW-0472">Membrane</keyword>
<evidence type="ECO:0000256" key="1">
    <source>
        <dbReference type="SAM" id="Phobius"/>
    </source>
</evidence>
<dbReference type="InterPro" id="IPR050927">
    <property type="entry name" value="TRPM"/>
</dbReference>
<dbReference type="EMBL" id="CAJOBI010315172">
    <property type="protein sequence ID" value="CAF5175619.1"/>
    <property type="molecule type" value="Genomic_DNA"/>
</dbReference>
<gene>
    <name evidence="2" type="ORF">SMN809_LOCUS67335</name>
</gene>
<reference evidence="2" key="1">
    <citation type="submission" date="2021-02" db="EMBL/GenBank/DDBJ databases">
        <authorList>
            <person name="Nowell W R."/>
        </authorList>
    </citation>
    <scope>NUCLEOTIDE SEQUENCE</scope>
</reference>
<comment type="caution">
    <text evidence="2">The sequence shown here is derived from an EMBL/GenBank/DDBJ whole genome shotgun (WGS) entry which is preliminary data.</text>
</comment>